<dbReference type="PANTHER" id="PTHR43132">
    <property type="entry name" value="ARSENICAL RESISTANCE OPERON REPRESSOR ARSR-RELATED"/>
    <property type="match status" value="1"/>
</dbReference>
<dbReference type="InterPro" id="IPR036388">
    <property type="entry name" value="WH-like_DNA-bd_sf"/>
</dbReference>
<dbReference type="Pfam" id="PF12840">
    <property type="entry name" value="HTH_20"/>
    <property type="match status" value="1"/>
</dbReference>
<dbReference type="RefSeq" id="WP_111507352.1">
    <property type="nucleotide sequence ID" value="NZ_QKYN01000185.1"/>
</dbReference>
<keyword evidence="6" id="KW-1185">Reference proteome</keyword>
<gene>
    <name evidence="5" type="ORF">DN069_35395</name>
</gene>
<dbReference type="SUPFAM" id="SSF46785">
    <property type="entry name" value="Winged helix' DNA-binding domain"/>
    <property type="match status" value="1"/>
</dbReference>
<evidence type="ECO:0000256" key="3">
    <source>
        <dbReference type="ARBA" id="ARBA00023163"/>
    </source>
</evidence>
<dbReference type="GO" id="GO:0003700">
    <property type="term" value="F:DNA-binding transcription factor activity"/>
    <property type="evidence" value="ECO:0007669"/>
    <property type="project" value="InterPro"/>
</dbReference>
<name>A0A2X0J111_9ACTN</name>
<keyword evidence="2" id="KW-0238">DNA-binding</keyword>
<evidence type="ECO:0000256" key="1">
    <source>
        <dbReference type="ARBA" id="ARBA00023015"/>
    </source>
</evidence>
<dbReference type="Gene3D" id="1.10.10.10">
    <property type="entry name" value="Winged helix-like DNA-binding domain superfamily/Winged helix DNA-binding domain"/>
    <property type="match status" value="1"/>
</dbReference>
<dbReference type="PANTHER" id="PTHR43132:SF6">
    <property type="entry name" value="HTH-TYPE TRANSCRIPTIONAL REPRESSOR CZRA"/>
    <property type="match status" value="1"/>
</dbReference>
<dbReference type="Proteomes" id="UP000248889">
    <property type="component" value="Unassembled WGS sequence"/>
</dbReference>
<evidence type="ECO:0000256" key="2">
    <source>
        <dbReference type="ARBA" id="ARBA00023125"/>
    </source>
</evidence>
<organism evidence="5 6">
    <name type="scientific">Streptacidiphilus pinicola</name>
    <dbReference type="NCBI Taxonomy" id="2219663"/>
    <lineage>
        <taxon>Bacteria</taxon>
        <taxon>Bacillati</taxon>
        <taxon>Actinomycetota</taxon>
        <taxon>Actinomycetes</taxon>
        <taxon>Kitasatosporales</taxon>
        <taxon>Streptomycetaceae</taxon>
        <taxon>Streptacidiphilus</taxon>
    </lineage>
</organism>
<dbReference type="CDD" id="cd00090">
    <property type="entry name" value="HTH_ARSR"/>
    <property type="match status" value="1"/>
</dbReference>
<sequence>MLTLQFSAQDLARIRFARSPLSEAVHSVRALKDPGGHAVHLPWARRTRALLTDRQPGFALLSALVQVPGSYIPDFLTPVPESGSPSLDEQVDALVRTPAAIVRADLERLAGPRATPVEALHRDPTAGLERLADELHGYWELAVAPHWPRLARLLDGEILRRARLMADGGAAALFADLHPMVRWEGGLLHVDHRRYHHDRTLAAGQGLVLIPSVFVWPECFSQTNPPRQPGLIHPARGVACLWESDSATAPDGLARVLGRSRAVLLAALDTPRSTSELATRVGMPAPTVSHHLKALHAAGLTTADRVGRSVLYLRTPAADLLFAQQP</sequence>
<evidence type="ECO:0000313" key="6">
    <source>
        <dbReference type="Proteomes" id="UP000248889"/>
    </source>
</evidence>
<dbReference type="InterPro" id="IPR011991">
    <property type="entry name" value="ArsR-like_HTH"/>
</dbReference>
<comment type="caution">
    <text evidence="5">The sequence shown here is derived from an EMBL/GenBank/DDBJ whole genome shotgun (WGS) entry which is preliminary data.</text>
</comment>
<dbReference type="EMBL" id="QKYN01000185">
    <property type="protein sequence ID" value="RAG80998.1"/>
    <property type="molecule type" value="Genomic_DNA"/>
</dbReference>
<feature type="domain" description="HTH arsR-type" evidence="4">
    <location>
        <begin position="252"/>
        <end position="325"/>
    </location>
</feature>
<reference evidence="5 6" key="1">
    <citation type="submission" date="2018-06" db="EMBL/GenBank/DDBJ databases">
        <title>Streptacidiphilus pinicola sp. nov., isolated from pine grove soil.</title>
        <authorList>
            <person name="Roh S.G."/>
            <person name="Park S."/>
            <person name="Kim M.-K."/>
            <person name="Yun B.-R."/>
            <person name="Park J."/>
            <person name="Kim M.J."/>
            <person name="Kim Y.S."/>
            <person name="Kim S.B."/>
        </authorList>
    </citation>
    <scope>NUCLEOTIDE SEQUENCE [LARGE SCALE GENOMIC DNA]</scope>
    <source>
        <strain evidence="5 6">MMS16-CNU450</strain>
    </source>
</reference>
<accession>A0A2X0J111</accession>
<dbReference type="InterPro" id="IPR001845">
    <property type="entry name" value="HTH_ArsR_DNA-bd_dom"/>
</dbReference>
<dbReference type="GO" id="GO:0003677">
    <property type="term" value="F:DNA binding"/>
    <property type="evidence" value="ECO:0007669"/>
    <property type="project" value="UniProtKB-KW"/>
</dbReference>
<dbReference type="SMART" id="SM00418">
    <property type="entry name" value="HTH_ARSR"/>
    <property type="match status" value="1"/>
</dbReference>
<dbReference type="InterPro" id="IPR051011">
    <property type="entry name" value="Metal_resp_trans_reg"/>
</dbReference>
<evidence type="ECO:0000313" key="5">
    <source>
        <dbReference type="EMBL" id="RAG80998.1"/>
    </source>
</evidence>
<dbReference type="AlphaFoldDB" id="A0A2X0J111"/>
<dbReference type="InterPro" id="IPR036390">
    <property type="entry name" value="WH_DNA-bd_sf"/>
</dbReference>
<evidence type="ECO:0000259" key="4">
    <source>
        <dbReference type="SMART" id="SM00418"/>
    </source>
</evidence>
<keyword evidence="3" id="KW-0804">Transcription</keyword>
<keyword evidence="1" id="KW-0805">Transcription regulation</keyword>
<protein>
    <submittedName>
        <fullName evidence="5">ArsR family transcriptional regulator</fullName>
    </submittedName>
</protein>
<dbReference type="OrthoDB" id="3854629at2"/>
<proteinExistence type="predicted"/>